<dbReference type="EMBL" id="FNLC01000004">
    <property type="protein sequence ID" value="SDR35291.1"/>
    <property type="molecule type" value="Genomic_DNA"/>
</dbReference>
<sequence>MTNLAAFIVEAHRNGYATTQADPGPDGEKVITYGRGEYGYRDQYYGSTAFVGHEVVTRDGRPVWGMSYYGDVVREDADPNDVYAVLREALEQATTDRPYRGPAAYEGDEMTYSSSVDGDLQRFEGEEHIQNSETVVYRGTFAGGRVD</sequence>
<dbReference type="RefSeq" id="WP_211704979.1">
    <property type="nucleotide sequence ID" value="NZ_FNLC01000004.1"/>
</dbReference>
<reference evidence="3" key="1">
    <citation type="submission" date="2016-10" db="EMBL/GenBank/DDBJ databases">
        <authorList>
            <person name="Varghese N."/>
            <person name="Submissions S."/>
        </authorList>
    </citation>
    <scope>NUCLEOTIDE SEQUENCE [LARGE SCALE GENOMIC DNA]</scope>
    <source>
        <strain evidence="3">DSM 24767</strain>
    </source>
</reference>
<dbReference type="Pfam" id="PF18931">
    <property type="entry name" value="DUF5680"/>
    <property type="match status" value="1"/>
</dbReference>
<organism evidence="2 3">
    <name type="scientific">Natronobacterium texcoconense</name>
    <dbReference type="NCBI Taxonomy" id="1095778"/>
    <lineage>
        <taxon>Archaea</taxon>
        <taxon>Methanobacteriati</taxon>
        <taxon>Methanobacteriota</taxon>
        <taxon>Stenosarchaea group</taxon>
        <taxon>Halobacteria</taxon>
        <taxon>Halobacteriales</taxon>
        <taxon>Natrialbaceae</taxon>
        <taxon>Natronobacterium</taxon>
    </lineage>
</organism>
<evidence type="ECO:0000313" key="3">
    <source>
        <dbReference type="Proteomes" id="UP000198848"/>
    </source>
</evidence>
<feature type="domain" description="DUF5680" evidence="1">
    <location>
        <begin position="42"/>
        <end position="146"/>
    </location>
</feature>
<dbReference type="Proteomes" id="UP000198848">
    <property type="component" value="Unassembled WGS sequence"/>
</dbReference>
<dbReference type="OrthoDB" id="203807at2157"/>
<gene>
    <name evidence="2" type="ORF">SAMN04489842_3420</name>
</gene>
<evidence type="ECO:0000313" key="2">
    <source>
        <dbReference type="EMBL" id="SDR35291.1"/>
    </source>
</evidence>
<proteinExistence type="predicted"/>
<keyword evidence="3" id="KW-1185">Reference proteome</keyword>
<dbReference type="AlphaFoldDB" id="A0A1H1IC84"/>
<evidence type="ECO:0000259" key="1">
    <source>
        <dbReference type="Pfam" id="PF18931"/>
    </source>
</evidence>
<dbReference type="InterPro" id="IPR043735">
    <property type="entry name" value="DUF5680"/>
</dbReference>
<accession>A0A1H1IC84</accession>
<protein>
    <recommendedName>
        <fullName evidence="1">DUF5680 domain-containing protein</fullName>
    </recommendedName>
</protein>
<name>A0A1H1IC84_NATTX</name>